<evidence type="ECO:0000256" key="1">
    <source>
        <dbReference type="ARBA" id="ARBA00023125"/>
    </source>
</evidence>
<dbReference type="PROSITE" id="PS50937">
    <property type="entry name" value="HTH_MERR_2"/>
    <property type="match status" value="1"/>
</dbReference>
<gene>
    <name evidence="3" type="ORF">GCM10007872_00460</name>
</gene>
<keyword evidence="1" id="KW-0238">DNA-binding</keyword>
<dbReference type="PANTHER" id="PTHR30204:SF97">
    <property type="entry name" value="MERR FAMILY REGULATORY PROTEIN"/>
    <property type="match status" value="1"/>
</dbReference>
<evidence type="ECO:0000259" key="2">
    <source>
        <dbReference type="PROSITE" id="PS50937"/>
    </source>
</evidence>
<name>A0AA37W9Z7_9PROT</name>
<dbReference type="InterPro" id="IPR000551">
    <property type="entry name" value="MerR-type_HTH_dom"/>
</dbReference>
<dbReference type="EMBL" id="BSNZ01000002">
    <property type="protein sequence ID" value="GLQ83138.1"/>
    <property type="molecule type" value="Genomic_DNA"/>
</dbReference>
<dbReference type="InterPro" id="IPR047057">
    <property type="entry name" value="MerR_fam"/>
</dbReference>
<dbReference type="AlphaFoldDB" id="A0AA37W9Z7"/>
<evidence type="ECO:0000313" key="4">
    <source>
        <dbReference type="Proteomes" id="UP001156708"/>
    </source>
</evidence>
<comment type="caution">
    <text evidence="3">The sequence shown here is derived from an EMBL/GenBank/DDBJ whole genome shotgun (WGS) entry which is preliminary data.</text>
</comment>
<dbReference type="Pfam" id="PF13411">
    <property type="entry name" value="MerR_1"/>
    <property type="match status" value="1"/>
</dbReference>
<dbReference type="PRINTS" id="PR00040">
    <property type="entry name" value="HTHMERR"/>
</dbReference>
<evidence type="ECO:0000313" key="3">
    <source>
        <dbReference type="EMBL" id="GLQ83138.1"/>
    </source>
</evidence>
<dbReference type="PANTHER" id="PTHR30204">
    <property type="entry name" value="REDOX-CYCLING DRUG-SENSING TRANSCRIPTIONAL ACTIVATOR SOXR"/>
    <property type="match status" value="1"/>
</dbReference>
<organism evidence="3 4">
    <name type="scientific">Gluconobacter sphaericus NBRC 12467</name>
    <dbReference type="NCBI Taxonomy" id="1307951"/>
    <lineage>
        <taxon>Bacteria</taxon>
        <taxon>Pseudomonadati</taxon>
        <taxon>Pseudomonadota</taxon>
        <taxon>Alphaproteobacteria</taxon>
        <taxon>Acetobacterales</taxon>
        <taxon>Acetobacteraceae</taxon>
        <taxon>Gluconobacter</taxon>
    </lineage>
</organism>
<dbReference type="Proteomes" id="UP001156708">
    <property type="component" value="Unassembled WGS sequence"/>
</dbReference>
<dbReference type="SMART" id="SM00422">
    <property type="entry name" value="HTH_MERR"/>
    <property type="match status" value="1"/>
</dbReference>
<dbReference type="GO" id="GO:0003677">
    <property type="term" value="F:DNA binding"/>
    <property type="evidence" value="ECO:0007669"/>
    <property type="project" value="UniProtKB-KW"/>
</dbReference>
<keyword evidence="4" id="KW-1185">Reference proteome</keyword>
<accession>A0AA37W9Z7</accession>
<protein>
    <submittedName>
        <fullName evidence="3">MerR family transcriptional regulator</fullName>
    </submittedName>
</protein>
<dbReference type="GO" id="GO:0003700">
    <property type="term" value="F:DNA-binding transcription factor activity"/>
    <property type="evidence" value="ECO:0007669"/>
    <property type="project" value="InterPro"/>
</dbReference>
<dbReference type="Gene3D" id="1.10.1660.10">
    <property type="match status" value="1"/>
</dbReference>
<reference evidence="4" key="1">
    <citation type="journal article" date="2019" name="Int. J. Syst. Evol. Microbiol.">
        <title>The Global Catalogue of Microorganisms (GCM) 10K type strain sequencing project: providing services to taxonomists for standard genome sequencing and annotation.</title>
        <authorList>
            <consortium name="The Broad Institute Genomics Platform"/>
            <consortium name="The Broad Institute Genome Sequencing Center for Infectious Disease"/>
            <person name="Wu L."/>
            <person name="Ma J."/>
        </authorList>
    </citation>
    <scope>NUCLEOTIDE SEQUENCE [LARGE SCALE GENOMIC DNA]</scope>
    <source>
        <strain evidence="4">NBRC 12467</strain>
    </source>
</reference>
<sequence>MIDALSIAEVAQRFGIRASALRYYEDIDLLKPTFRKSGRRYYAQAELRRLALIQLLRKAGYLSLSEIANILVSNRHDQIVRNILEERVKILDQKIEAAITTKKYLEHRLTCPREDPVNDCPILAGEVDTWLAKCLISGFNVLD</sequence>
<dbReference type="InterPro" id="IPR009061">
    <property type="entry name" value="DNA-bd_dom_put_sf"/>
</dbReference>
<dbReference type="SUPFAM" id="SSF46955">
    <property type="entry name" value="Putative DNA-binding domain"/>
    <property type="match status" value="1"/>
</dbReference>
<proteinExistence type="predicted"/>
<feature type="domain" description="HTH merR-type" evidence="2">
    <location>
        <begin position="4"/>
        <end position="73"/>
    </location>
</feature>